<feature type="compositionally biased region" description="Polar residues" evidence="1">
    <location>
        <begin position="110"/>
        <end position="133"/>
    </location>
</feature>
<feature type="region of interest" description="Disordered" evidence="1">
    <location>
        <begin position="99"/>
        <end position="140"/>
    </location>
</feature>
<feature type="domain" description="Peptidase A1" evidence="2">
    <location>
        <begin position="1"/>
        <end position="49"/>
    </location>
</feature>
<evidence type="ECO:0000313" key="3">
    <source>
        <dbReference type="EMBL" id="KAF2257348.1"/>
    </source>
</evidence>
<dbReference type="AlphaFoldDB" id="A0A6A6J452"/>
<dbReference type="PROSITE" id="PS51767">
    <property type="entry name" value="PEPTIDASE_A1"/>
    <property type="match status" value="1"/>
</dbReference>
<dbReference type="InterPro" id="IPR033121">
    <property type="entry name" value="PEPTIDASE_A1"/>
</dbReference>
<dbReference type="Proteomes" id="UP000800094">
    <property type="component" value="Unassembled WGS sequence"/>
</dbReference>
<keyword evidence="4" id="KW-1185">Reference proteome</keyword>
<dbReference type="RefSeq" id="XP_033692352.1">
    <property type="nucleotide sequence ID" value="XM_033826440.1"/>
</dbReference>
<accession>A0A6A6J452</accession>
<sequence>MIYKDYNGNCYLGVNPGPEETWLPNFAADTFLRGAYVVFDAENDEIWMAQSADCGSSIVPIMLAAPHFIATPRLSPESRFPFRFCELLNTNIDSAISSRPSHIQRHRFGSGNTMSSTNQLSTSRPSEASTTSDPRAPPFEDSLRHIGLTLEEIRALPEERRNELAQRLGVVSWEPFTVQAIGTPGDVYAHVLREDPVVAPIPDDGGEDEVRELVGAEKGKNGSGK</sequence>
<evidence type="ECO:0000256" key="1">
    <source>
        <dbReference type="SAM" id="MobiDB-lite"/>
    </source>
</evidence>
<dbReference type="GeneID" id="54579770"/>
<reference evidence="3" key="1">
    <citation type="journal article" date="2020" name="Stud. Mycol.">
        <title>101 Dothideomycetes genomes: a test case for predicting lifestyles and emergence of pathogens.</title>
        <authorList>
            <person name="Haridas S."/>
            <person name="Albert R."/>
            <person name="Binder M."/>
            <person name="Bloem J."/>
            <person name="Labutti K."/>
            <person name="Salamov A."/>
            <person name="Andreopoulos B."/>
            <person name="Baker S."/>
            <person name="Barry K."/>
            <person name="Bills G."/>
            <person name="Bluhm B."/>
            <person name="Cannon C."/>
            <person name="Castanera R."/>
            <person name="Culley D."/>
            <person name="Daum C."/>
            <person name="Ezra D."/>
            <person name="Gonzalez J."/>
            <person name="Henrissat B."/>
            <person name="Kuo A."/>
            <person name="Liang C."/>
            <person name="Lipzen A."/>
            <person name="Lutzoni F."/>
            <person name="Magnuson J."/>
            <person name="Mondo S."/>
            <person name="Nolan M."/>
            <person name="Ohm R."/>
            <person name="Pangilinan J."/>
            <person name="Park H.-J."/>
            <person name="Ramirez L."/>
            <person name="Alfaro M."/>
            <person name="Sun H."/>
            <person name="Tritt A."/>
            <person name="Yoshinaga Y."/>
            <person name="Zwiers L.-H."/>
            <person name="Turgeon B."/>
            <person name="Goodwin S."/>
            <person name="Spatafora J."/>
            <person name="Crous P."/>
            <person name="Grigoriev I."/>
        </authorList>
    </citation>
    <scope>NUCLEOTIDE SEQUENCE</scope>
    <source>
        <strain evidence="3">CBS 122368</strain>
    </source>
</reference>
<dbReference type="OrthoDB" id="771136at2759"/>
<gene>
    <name evidence="3" type="ORF">BU26DRAFT_499859</name>
</gene>
<organism evidence="3 4">
    <name type="scientific">Trematosphaeria pertusa</name>
    <dbReference type="NCBI Taxonomy" id="390896"/>
    <lineage>
        <taxon>Eukaryota</taxon>
        <taxon>Fungi</taxon>
        <taxon>Dikarya</taxon>
        <taxon>Ascomycota</taxon>
        <taxon>Pezizomycotina</taxon>
        <taxon>Dothideomycetes</taxon>
        <taxon>Pleosporomycetidae</taxon>
        <taxon>Pleosporales</taxon>
        <taxon>Massarineae</taxon>
        <taxon>Trematosphaeriaceae</taxon>
        <taxon>Trematosphaeria</taxon>
    </lineage>
</organism>
<dbReference type="SUPFAM" id="SSF50630">
    <property type="entry name" value="Acid proteases"/>
    <property type="match status" value="1"/>
</dbReference>
<dbReference type="EMBL" id="ML987189">
    <property type="protein sequence ID" value="KAF2257348.1"/>
    <property type="molecule type" value="Genomic_DNA"/>
</dbReference>
<proteinExistence type="predicted"/>
<protein>
    <recommendedName>
        <fullName evidence="2">Peptidase A1 domain-containing protein</fullName>
    </recommendedName>
</protein>
<evidence type="ECO:0000259" key="2">
    <source>
        <dbReference type="PROSITE" id="PS51767"/>
    </source>
</evidence>
<name>A0A6A6J452_9PLEO</name>
<dbReference type="InterPro" id="IPR021109">
    <property type="entry name" value="Peptidase_aspartic_dom_sf"/>
</dbReference>
<dbReference type="Gene3D" id="2.40.70.10">
    <property type="entry name" value="Acid Proteases"/>
    <property type="match status" value="1"/>
</dbReference>
<evidence type="ECO:0000313" key="4">
    <source>
        <dbReference type="Proteomes" id="UP000800094"/>
    </source>
</evidence>